<dbReference type="PANTHER" id="PTHR48078">
    <property type="entry name" value="THREONINE DEHYDRATASE, MITOCHONDRIAL-RELATED"/>
    <property type="match status" value="1"/>
</dbReference>
<keyword evidence="6" id="KW-1185">Reference proteome</keyword>
<evidence type="ECO:0000256" key="1">
    <source>
        <dbReference type="ARBA" id="ARBA00001933"/>
    </source>
</evidence>
<gene>
    <name evidence="5" type="ORF">SAMN03159343_1279</name>
</gene>
<dbReference type="GO" id="GO:0009097">
    <property type="term" value="P:isoleucine biosynthetic process"/>
    <property type="evidence" value="ECO:0007669"/>
    <property type="project" value="TreeGrafter"/>
</dbReference>
<protein>
    <submittedName>
        <fullName evidence="5">Threonine dehydratase</fullName>
    </submittedName>
</protein>
<dbReference type="AlphaFoldDB" id="A0A1G4XR58"/>
<evidence type="ECO:0000313" key="6">
    <source>
        <dbReference type="Proteomes" id="UP000198981"/>
    </source>
</evidence>
<proteinExistence type="predicted"/>
<evidence type="ECO:0000256" key="2">
    <source>
        <dbReference type="ARBA" id="ARBA00022898"/>
    </source>
</evidence>
<dbReference type="NCBIfam" id="NF006094">
    <property type="entry name" value="PRK08246.1"/>
    <property type="match status" value="1"/>
</dbReference>
<dbReference type="Proteomes" id="UP000198981">
    <property type="component" value="Unassembled WGS sequence"/>
</dbReference>
<dbReference type="InterPro" id="IPR001926">
    <property type="entry name" value="TrpB-like_PALP"/>
</dbReference>
<dbReference type="EMBL" id="FMUH01000002">
    <property type="protein sequence ID" value="SCX43691.1"/>
    <property type="molecule type" value="Genomic_DNA"/>
</dbReference>
<dbReference type="STRING" id="1960309.SAMN03159343_1279"/>
<evidence type="ECO:0000256" key="3">
    <source>
        <dbReference type="ARBA" id="ARBA00023239"/>
    </source>
</evidence>
<organism evidence="5 6">
    <name type="scientific">Klenkia marina</name>
    <dbReference type="NCBI Taxonomy" id="1960309"/>
    <lineage>
        <taxon>Bacteria</taxon>
        <taxon>Bacillati</taxon>
        <taxon>Actinomycetota</taxon>
        <taxon>Actinomycetes</taxon>
        <taxon>Geodermatophilales</taxon>
        <taxon>Geodermatophilaceae</taxon>
        <taxon>Klenkia</taxon>
    </lineage>
</organism>
<dbReference type="InterPro" id="IPR036052">
    <property type="entry name" value="TrpB-like_PALP_sf"/>
</dbReference>
<dbReference type="Gene3D" id="3.40.50.1100">
    <property type="match status" value="2"/>
</dbReference>
<feature type="domain" description="Tryptophan synthase beta chain-like PALP" evidence="4">
    <location>
        <begin position="32"/>
        <end position="300"/>
    </location>
</feature>
<reference evidence="6" key="1">
    <citation type="submission" date="2016-10" db="EMBL/GenBank/DDBJ databases">
        <authorList>
            <person name="Varghese N."/>
            <person name="Submissions S."/>
        </authorList>
    </citation>
    <scope>NUCLEOTIDE SEQUENCE [LARGE SCALE GENOMIC DNA]</scope>
    <source>
        <strain evidence="6">DSM 45722</strain>
    </source>
</reference>
<keyword evidence="2" id="KW-0663">Pyridoxal phosphate</keyword>
<accession>A0A1G4XR58</accession>
<dbReference type="GO" id="GO:0006565">
    <property type="term" value="P:L-serine catabolic process"/>
    <property type="evidence" value="ECO:0007669"/>
    <property type="project" value="TreeGrafter"/>
</dbReference>
<dbReference type="OrthoDB" id="9811476at2"/>
<sequence length="313" mass="30940">MPLTTDDVAAAAARTAGVVRPVTLLPADRPHHWFAAEFLQHTGTFKARGAANLVAQHVDAGTMPEAGVVIASGGNAGLACAWAAARHGVPATVFVPGTAPAVKVDLLRDLGARVVQVGTEYAHAADAATDHVAASGALASHAYDHPLVAAGAGTLFAEVLEAARGAVDTVVVAVGGGGLLAGVATVAASAGVRVVAVEPVGSQAFAAALAAGRPVDVPVRSVAADALDARRVTPLALAAAAQADVVPVLVEDDAIVAARRQLWSGHRVAVEHAAAAAHAALVTGGYRPADGERVVTVLCGANTDPATLATPAP</sequence>
<dbReference type="GO" id="GO:0006567">
    <property type="term" value="P:L-threonine catabolic process"/>
    <property type="evidence" value="ECO:0007669"/>
    <property type="project" value="TreeGrafter"/>
</dbReference>
<comment type="cofactor">
    <cofactor evidence="1">
        <name>pyridoxal 5'-phosphate</name>
        <dbReference type="ChEBI" id="CHEBI:597326"/>
    </cofactor>
</comment>
<name>A0A1G4XR58_9ACTN</name>
<dbReference type="GO" id="GO:0003941">
    <property type="term" value="F:L-serine ammonia-lyase activity"/>
    <property type="evidence" value="ECO:0007669"/>
    <property type="project" value="TreeGrafter"/>
</dbReference>
<evidence type="ECO:0000259" key="4">
    <source>
        <dbReference type="Pfam" id="PF00291"/>
    </source>
</evidence>
<dbReference type="SUPFAM" id="SSF53686">
    <property type="entry name" value="Tryptophan synthase beta subunit-like PLP-dependent enzymes"/>
    <property type="match status" value="1"/>
</dbReference>
<dbReference type="GO" id="GO:0004794">
    <property type="term" value="F:threonine deaminase activity"/>
    <property type="evidence" value="ECO:0007669"/>
    <property type="project" value="TreeGrafter"/>
</dbReference>
<dbReference type="Pfam" id="PF00291">
    <property type="entry name" value="PALP"/>
    <property type="match status" value="1"/>
</dbReference>
<keyword evidence="3" id="KW-0456">Lyase</keyword>
<dbReference type="PANTHER" id="PTHR48078:SF6">
    <property type="entry name" value="L-THREONINE DEHYDRATASE CATABOLIC TDCB"/>
    <property type="match status" value="1"/>
</dbReference>
<evidence type="ECO:0000313" key="5">
    <source>
        <dbReference type="EMBL" id="SCX43691.1"/>
    </source>
</evidence>
<dbReference type="RefSeq" id="WP_092801260.1">
    <property type="nucleotide sequence ID" value="NZ_FMUH01000002.1"/>
</dbReference>
<dbReference type="InterPro" id="IPR050147">
    <property type="entry name" value="Ser/Thr_Dehydratase"/>
</dbReference>